<accession>U7V5V7</accession>
<organism evidence="1 2">
    <name type="scientific">Rothia aeria F0184</name>
    <dbReference type="NCBI Taxonomy" id="888019"/>
    <lineage>
        <taxon>Bacteria</taxon>
        <taxon>Bacillati</taxon>
        <taxon>Actinomycetota</taxon>
        <taxon>Actinomycetes</taxon>
        <taxon>Micrococcales</taxon>
        <taxon>Micrococcaceae</taxon>
        <taxon>Rothia</taxon>
    </lineage>
</organism>
<evidence type="ECO:0000313" key="1">
    <source>
        <dbReference type="EMBL" id="ERT66534.1"/>
    </source>
</evidence>
<gene>
    <name evidence="1" type="ORF">HMPREF0742_00910</name>
</gene>
<comment type="caution">
    <text evidence="1">The sequence shown here is derived from an EMBL/GenBank/DDBJ whole genome shotgun (WGS) entry which is preliminary data.</text>
</comment>
<proteinExistence type="predicted"/>
<reference evidence="1 2" key="1">
    <citation type="submission" date="2013-08" db="EMBL/GenBank/DDBJ databases">
        <authorList>
            <person name="Weinstock G."/>
            <person name="Sodergren E."/>
            <person name="Wylie T."/>
            <person name="Fulton L."/>
            <person name="Fulton R."/>
            <person name="Fronick C."/>
            <person name="O'Laughlin M."/>
            <person name="Godfrey J."/>
            <person name="Miner T."/>
            <person name="Herter B."/>
            <person name="Appelbaum E."/>
            <person name="Cordes M."/>
            <person name="Lek S."/>
            <person name="Wollam A."/>
            <person name="Pepin K.H."/>
            <person name="Palsikar V.B."/>
            <person name="Mitreva M."/>
            <person name="Wilson R.K."/>
        </authorList>
    </citation>
    <scope>NUCLEOTIDE SEQUENCE [LARGE SCALE GENOMIC DNA]</scope>
    <source>
        <strain evidence="1 2">F0184</strain>
    </source>
</reference>
<protein>
    <submittedName>
        <fullName evidence="1">Uncharacterized protein</fullName>
    </submittedName>
</protein>
<name>U7V5V7_9MICC</name>
<dbReference type="HOGENOM" id="CLU_3316368_0_0_11"/>
<dbReference type="Proteomes" id="UP000017174">
    <property type="component" value="Unassembled WGS sequence"/>
</dbReference>
<dbReference type="EMBL" id="AXZG01000034">
    <property type="protein sequence ID" value="ERT66534.1"/>
    <property type="molecule type" value="Genomic_DNA"/>
</dbReference>
<dbReference type="AlphaFoldDB" id="U7V5V7"/>
<evidence type="ECO:0000313" key="2">
    <source>
        <dbReference type="Proteomes" id="UP000017174"/>
    </source>
</evidence>
<sequence length="39" mass="4505">MLLGEHGSVDIYLYTHFTADIKLKYTFSILFLISLIKSI</sequence>